<keyword evidence="2" id="KW-1185">Reference proteome</keyword>
<organism evidence="1 2">
    <name type="scientific">Lipomyces orientalis</name>
    <dbReference type="NCBI Taxonomy" id="1233043"/>
    <lineage>
        <taxon>Eukaryota</taxon>
        <taxon>Fungi</taxon>
        <taxon>Dikarya</taxon>
        <taxon>Ascomycota</taxon>
        <taxon>Saccharomycotina</taxon>
        <taxon>Lipomycetes</taxon>
        <taxon>Lipomycetales</taxon>
        <taxon>Lipomycetaceae</taxon>
        <taxon>Lipomyces</taxon>
    </lineage>
</organism>
<dbReference type="EMBL" id="MU970041">
    <property type="protein sequence ID" value="KAK9325354.1"/>
    <property type="molecule type" value="Genomic_DNA"/>
</dbReference>
<protein>
    <submittedName>
        <fullName evidence="1">Uncharacterized protein</fullName>
    </submittedName>
</protein>
<reference evidence="2" key="1">
    <citation type="journal article" date="2024" name="Front. Bioeng. Biotechnol.">
        <title>Genome-scale model development and genomic sequencing of the oleaginous clade Lipomyces.</title>
        <authorList>
            <person name="Czajka J.J."/>
            <person name="Han Y."/>
            <person name="Kim J."/>
            <person name="Mondo S.J."/>
            <person name="Hofstad B.A."/>
            <person name="Robles A."/>
            <person name="Haridas S."/>
            <person name="Riley R."/>
            <person name="LaButti K."/>
            <person name="Pangilinan J."/>
            <person name="Andreopoulos W."/>
            <person name="Lipzen A."/>
            <person name="Yan J."/>
            <person name="Wang M."/>
            <person name="Ng V."/>
            <person name="Grigoriev I.V."/>
            <person name="Spatafora J.W."/>
            <person name="Magnuson J.K."/>
            <person name="Baker S.E."/>
            <person name="Pomraning K.R."/>
        </authorList>
    </citation>
    <scope>NUCLEOTIDE SEQUENCE [LARGE SCALE GENOMIC DNA]</scope>
    <source>
        <strain evidence="2">CBS 10300</strain>
    </source>
</reference>
<dbReference type="Proteomes" id="UP001489719">
    <property type="component" value="Unassembled WGS sequence"/>
</dbReference>
<name>A0ACC3TWK0_9ASCO</name>
<evidence type="ECO:0000313" key="2">
    <source>
        <dbReference type="Proteomes" id="UP001489719"/>
    </source>
</evidence>
<comment type="caution">
    <text evidence="1">The sequence shown here is derived from an EMBL/GenBank/DDBJ whole genome shotgun (WGS) entry which is preliminary data.</text>
</comment>
<proteinExistence type="predicted"/>
<evidence type="ECO:0000313" key="1">
    <source>
        <dbReference type="EMBL" id="KAK9325354.1"/>
    </source>
</evidence>
<gene>
    <name evidence="1" type="ORF">V1517DRAFT_305316</name>
</gene>
<sequence>MIAKQQVLSKSKDSGQARLLRYDDSRTALHEHNHPSNYDAQNRGTRITCRLVVVDDWLGANVVLSHPTYVEDDDVGELEDDDDVCADMNQLDVVEDVVRQDVTVVYSIIITTSPLVAVLYDTTPLVVVVNGVPAADTESDVVGTISVEITESIDEVDTVSAIVEVLDSVLLVEELVDVVAGLLTDVEGLIVLGIAIGVLEVLVEVVLGIAIGVLEVLVDVLEEGVDDVLEVLVVDVVSVVLVDVEMVLLEVDVDMLRVDEVVTMVVEVTVEVITLVEVTVVVDVVGGVVGVAAAAPPGDTEADKSKMKPQYCVAVVTKSEPDPQRQDMSVEHSLAYTTAEPKQSGKLPSHMKQYRLIRTARGETVVHDIGNHKRHPKQC</sequence>
<accession>A0ACC3TWK0</accession>